<evidence type="ECO:0000313" key="2">
    <source>
        <dbReference type="WBParaSite" id="PS1159_v2.g16147.t1"/>
    </source>
</evidence>
<name>A0AC35FEU3_9BILA</name>
<dbReference type="WBParaSite" id="PS1159_v2.g16147.t1">
    <property type="protein sequence ID" value="PS1159_v2.g16147.t1"/>
    <property type="gene ID" value="PS1159_v2.g16147"/>
</dbReference>
<accession>A0AC35FEU3</accession>
<evidence type="ECO:0000313" key="1">
    <source>
        <dbReference type="Proteomes" id="UP000887580"/>
    </source>
</evidence>
<reference evidence="2" key="1">
    <citation type="submission" date="2022-11" db="UniProtKB">
        <authorList>
            <consortium name="WormBaseParasite"/>
        </authorList>
    </citation>
    <scope>IDENTIFICATION</scope>
</reference>
<organism evidence="1 2">
    <name type="scientific">Panagrolaimus sp. PS1159</name>
    <dbReference type="NCBI Taxonomy" id="55785"/>
    <lineage>
        <taxon>Eukaryota</taxon>
        <taxon>Metazoa</taxon>
        <taxon>Ecdysozoa</taxon>
        <taxon>Nematoda</taxon>
        <taxon>Chromadorea</taxon>
        <taxon>Rhabditida</taxon>
        <taxon>Tylenchina</taxon>
        <taxon>Panagrolaimomorpha</taxon>
        <taxon>Panagrolaimoidea</taxon>
        <taxon>Panagrolaimidae</taxon>
        <taxon>Panagrolaimus</taxon>
    </lineage>
</organism>
<proteinExistence type="predicted"/>
<dbReference type="Proteomes" id="UP000887580">
    <property type="component" value="Unplaced"/>
</dbReference>
<protein>
    <submittedName>
        <fullName evidence="2">5-hydroxyisourate hydrolase</fullName>
    </submittedName>
</protein>
<sequence length="149" mass="16553">MNSINFILIFGLFLMSFGKSQSVFEAPATTASPPIPSNSISSHVLDISLGKPGEGIEIVASRLENDGTWRILATTKTDKNGRVPIVHPNDELTVGLYKLHFDTKTYFDGLKSKTFYPYVEVVFEITDASQHYHVPITLSNYGYSTYKGQ</sequence>